<dbReference type="Proteomes" id="UP000001880">
    <property type="component" value="Chromosome"/>
</dbReference>
<dbReference type="eggNOG" id="COG0823">
    <property type="taxonomic scope" value="Bacteria"/>
</dbReference>
<dbReference type="STRING" id="502025.Hoch_2270"/>
<dbReference type="KEGG" id="hoh:Hoch_2270"/>
<dbReference type="SUPFAM" id="SSF69304">
    <property type="entry name" value="Tricorn protease N-terminal domain"/>
    <property type="match status" value="1"/>
</dbReference>
<dbReference type="AlphaFoldDB" id="D0LHY4"/>
<feature type="chain" id="PRO_5003011366" description="WD40 domain protein beta Propeller" evidence="1">
    <location>
        <begin position="18"/>
        <end position="1010"/>
    </location>
</feature>
<dbReference type="Gene3D" id="2.120.10.30">
    <property type="entry name" value="TolB, C-terminal domain"/>
    <property type="match status" value="1"/>
</dbReference>
<dbReference type="OrthoDB" id="5476541at2"/>
<dbReference type="EMBL" id="CP001804">
    <property type="protein sequence ID" value="ACY14813.1"/>
    <property type="molecule type" value="Genomic_DNA"/>
</dbReference>
<sequence length="1010" mass="110451">MYRTPIWLLLAAFVVSACGGAAPRYPTDVATALASEPMRHIETERLHLYYPEQRREEALRVAERLEGCAAVLRQRTHIKNSYSRDKMVIVLPELPFNNAFVSGPAAGQHPYSVLPTFNTFDFTTELGLPPDPAYIGCHEIVHYVHLLQVSGIWHFINRVFGNALSTQNGFDSWFIEGLATYYESRLQPRTGRMAWPVWRGMLLAGVAEERISGGDLSSLMRASHWGNNYHLGSFFIEYLAERYGEDRLWRLIAVQGDSFFVPLGVSLRFNSVYGKPLGALIDDFDAHLRRTYPPRMPPPEQRRLRRLGREARYALAADGTEAEITRDFDRPARLLVRDAAGALLAEHHLTGVLPPRMLSSGSPSLVSGMSFTADSKRLYFAVVDAGSVYDTVRLVEYDRQRDRLRVVHDDLGGVGGAISGDGGSFYFSRADGDRMHLAELDLASGSIRDRVTADARSYYLKPRPSPDGSALVVSLFTEAEGFTVRVYDLATGDEITTVPTAGARAFDASFVDGERLVLLAEHQGRFQVFVHRLGSGVIQRVSDAPYLAFAPRARGDSVRFLSRAGWGWELAEVALPAPAAASEDAASAGADTEAGTGALEATGRSTPASTSLSSPAGVRAAPAVRAPVRVLDDEPYSQLDHLFVPQSRGPLGNLQVGSGDQLISLGLTLAGADRLSFHNWWLAAQVDLHGDERRFGGGAAYVNTQLAPVILGASAIQLPTWTLTGSQGFVAGRQRDLDLYAYRTWRNAFTAYLGATYTEDDQTRLLGDAPESERHLGGATLSLSYGAGEATPYGGLRRALSAAADASFYPASLSSFGEHFTDLRGQLDITLPLPLSRRHALDLGLRGRQVLGAEDYNLLQVGGFGDYALLFQRGEVDDADAPEDLFGYLLPPNALFGETLRGFESYPLFVDRIAIADAVYRVPLIIDRGTASTLWLLPSLFVRQLDIQLFASAALERMRDFDQRLHAAAGASLGLDFAFANIPLSVRYQLAQRLTDNEALVHDIGLGIGF</sequence>
<evidence type="ECO:0000313" key="2">
    <source>
        <dbReference type="EMBL" id="ACY14813.1"/>
    </source>
</evidence>
<dbReference type="eggNOG" id="COG0308">
    <property type="taxonomic scope" value="Bacteria"/>
</dbReference>
<evidence type="ECO:0000313" key="3">
    <source>
        <dbReference type="Proteomes" id="UP000001880"/>
    </source>
</evidence>
<gene>
    <name evidence="2" type="ordered locus">Hoch_2270</name>
</gene>
<evidence type="ECO:0008006" key="4">
    <source>
        <dbReference type="Google" id="ProtNLM"/>
    </source>
</evidence>
<feature type="signal peptide" evidence="1">
    <location>
        <begin position="1"/>
        <end position="17"/>
    </location>
</feature>
<keyword evidence="3" id="KW-1185">Reference proteome</keyword>
<accession>D0LHY4</accession>
<dbReference type="InterPro" id="IPR011042">
    <property type="entry name" value="6-blade_b-propeller_TolB-like"/>
</dbReference>
<organism evidence="2 3">
    <name type="scientific">Haliangium ochraceum (strain DSM 14365 / JCM 11303 / SMP-2)</name>
    <dbReference type="NCBI Taxonomy" id="502025"/>
    <lineage>
        <taxon>Bacteria</taxon>
        <taxon>Pseudomonadati</taxon>
        <taxon>Myxococcota</taxon>
        <taxon>Polyangia</taxon>
        <taxon>Haliangiales</taxon>
        <taxon>Kofleriaceae</taxon>
        <taxon>Haliangium</taxon>
    </lineage>
</organism>
<dbReference type="PROSITE" id="PS51257">
    <property type="entry name" value="PROKAR_LIPOPROTEIN"/>
    <property type="match status" value="1"/>
</dbReference>
<dbReference type="HOGENOM" id="CLU_289167_0_0_7"/>
<proteinExistence type="predicted"/>
<evidence type="ECO:0000256" key="1">
    <source>
        <dbReference type="SAM" id="SignalP"/>
    </source>
</evidence>
<keyword evidence="1" id="KW-0732">Signal</keyword>
<name>D0LHY4_HALO1</name>
<protein>
    <recommendedName>
        <fullName evidence="4">WD40 domain protein beta Propeller</fullName>
    </recommendedName>
</protein>
<dbReference type="RefSeq" id="WP_012827421.1">
    <property type="nucleotide sequence ID" value="NC_013440.1"/>
</dbReference>
<reference evidence="2 3" key="1">
    <citation type="journal article" date="2010" name="Stand. Genomic Sci.">
        <title>Complete genome sequence of Haliangium ochraceum type strain (SMP-2).</title>
        <authorList>
            <consortium name="US DOE Joint Genome Institute (JGI-PGF)"/>
            <person name="Ivanova N."/>
            <person name="Daum C."/>
            <person name="Lang E."/>
            <person name="Abt B."/>
            <person name="Kopitz M."/>
            <person name="Saunders E."/>
            <person name="Lapidus A."/>
            <person name="Lucas S."/>
            <person name="Glavina Del Rio T."/>
            <person name="Nolan M."/>
            <person name="Tice H."/>
            <person name="Copeland A."/>
            <person name="Cheng J.F."/>
            <person name="Chen F."/>
            <person name="Bruce D."/>
            <person name="Goodwin L."/>
            <person name="Pitluck S."/>
            <person name="Mavromatis K."/>
            <person name="Pati A."/>
            <person name="Mikhailova N."/>
            <person name="Chen A."/>
            <person name="Palaniappan K."/>
            <person name="Land M."/>
            <person name="Hauser L."/>
            <person name="Chang Y.J."/>
            <person name="Jeffries C.D."/>
            <person name="Detter J.C."/>
            <person name="Brettin T."/>
            <person name="Rohde M."/>
            <person name="Goker M."/>
            <person name="Bristow J."/>
            <person name="Markowitz V."/>
            <person name="Eisen J.A."/>
            <person name="Hugenholtz P."/>
            <person name="Kyrpides N.C."/>
            <person name="Klenk H.P."/>
        </authorList>
    </citation>
    <scope>NUCLEOTIDE SEQUENCE [LARGE SCALE GENOMIC DNA]</scope>
    <source>
        <strain evidence="3">DSM 14365 / CIP 107738 / JCM 11303 / AJ 13395 / SMP-2</strain>
    </source>
</reference>